<dbReference type="OrthoDB" id="1845550at2759"/>
<reference evidence="5" key="2">
    <citation type="submission" date="2015-12" db="EMBL/GenBank/DDBJ databases">
        <title>Update maize B73 reference genome by single molecule sequencing technologies.</title>
        <authorList>
            <consortium name="Maize Genome Sequencing Project"/>
            <person name="Ware D."/>
        </authorList>
    </citation>
    <scope>NUCLEOTIDE SEQUENCE [LARGE SCALE GENOMIC DNA]</scope>
    <source>
        <strain evidence="5">cv. B73</strain>
    </source>
</reference>
<name>B6U5F0_MAIZE</name>
<dbReference type="HOGENOM" id="CLU_175824_1_0_1"/>
<dbReference type="PANTHER" id="PTHR36377:SF1">
    <property type="entry name" value="DNA MISMATCH REPAIR PROTEIN"/>
    <property type="match status" value="1"/>
</dbReference>
<reference evidence="4" key="4">
    <citation type="submission" date="2021-05" db="UniProtKB">
        <authorList>
            <consortium name="EnsemblPlants"/>
        </authorList>
    </citation>
    <scope>IDENTIFICATION</scope>
    <source>
        <strain evidence="4">cv. B73</strain>
    </source>
</reference>
<keyword evidence="5" id="KW-1185">Reference proteome</keyword>
<gene>
    <name evidence="4" type="primary">LOC100278222</name>
</gene>
<reference evidence="4" key="3">
    <citation type="submission" date="2019-07" db="EMBL/GenBank/DDBJ databases">
        <authorList>
            <person name="Seetharam A."/>
            <person name="Woodhouse M."/>
            <person name="Cannon E."/>
        </authorList>
    </citation>
    <scope>NUCLEOTIDE SEQUENCE [LARGE SCALE GENOMIC DNA]</scope>
    <source>
        <strain evidence="4">cv. B73</strain>
    </source>
</reference>
<dbReference type="EMBL" id="EU972465">
    <property type="protein sequence ID" value="ACG44583.1"/>
    <property type="molecule type" value="mRNA"/>
</dbReference>
<evidence type="ECO:0000313" key="5">
    <source>
        <dbReference type="Proteomes" id="UP000007305"/>
    </source>
</evidence>
<dbReference type="ExpressionAtlas" id="B6U5F0">
    <property type="expression patterns" value="baseline"/>
</dbReference>
<keyword evidence="2" id="KW-0472">Membrane</keyword>
<feature type="transmembrane region" description="Helical" evidence="2">
    <location>
        <begin position="6"/>
        <end position="26"/>
    </location>
</feature>
<proteinExistence type="evidence at transcript level"/>
<organism evidence="3">
    <name type="scientific">Zea mays</name>
    <name type="common">Maize</name>
    <dbReference type="NCBI Taxonomy" id="4577"/>
    <lineage>
        <taxon>Eukaryota</taxon>
        <taxon>Viridiplantae</taxon>
        <taxon>Streptophyta</taxon>
        <taxon>Embryophyta</taxon>
        <taxon>Tracheophyta</taxon>
        <taxon>Spermatophyta</taxon>
        <taxon>Magnoliopsida</taxon>
        <taxon>Liliopsida</taxon>
        <taxon>Poales</taxon>
        <taxon>Poaceae</taxon>
        <taxon>PACMAD clade</taxon>
        <taxon>Panicoideae</taxon>
        <taxon>Andropogonodae</taxon>
        <taxon>Andropogoneae</taxon>
        <taxon>Tripsacinae</taxon>
        <taxon>Zea</taxon>
    </lineage>
</organism>
<dbReference type="AlphaFoldDB" id="B6U5F0"/>
<dbReference type="GeneID" id="100278222"/>
<dbReference type="Gramene" id="Zm00001eb094170_T001">
    <property type="protein sequence ID" value="Zm00001eb094170_P001"/>
    <property type="gene ID" value="Zm00001eb094170"/>
</dbReference>
<evidence type="ECO:0000313" key="4">
    <source>
        <dbReference type="EnsemblPlants" id="Zm00001eb094170_P001"/>
    </source>
</evidence>
<keyword evidence="2" id="KW-1133">Transmembrane helix</keyword>
<evidence type="ECO:0000313" key="3">
    <source>
        <dbReference type="EMBL" id="ACG44583.1"/>
    </source>
</evidence>
<keyword evidence="2" id="KW-0812">Transmembrane</keyword>
<dbReference type="PANTHER" id="PTHR36377">
    <property type="entry name" value="DNA MISMATCH REPAIR PROTEIN"/>
    <property type="match status" value="1"/>
</dbReference>
<feature type="region of interest" description="Disordered" evidence="1">
    <location>
        <begin position="45"/>
        <end position="71"/>
    </location>
</feature>
<evidence type="ECO:0000256" key="1">
    <source>
        <dbReference type="SAM" id="MobiDB-lite"/>
    </source>
</evidence>
<accession>B6U5F0</accession>
<sequence length="71" mass="8195">MRFAGWYLKIAAVGASIGAAMELFMIHTGFYEKVTVLESEKRAWESSPEAQAMREALNPWHKHDEQEQQKK</sequence>
<reference evidence="3" key="1">
    <citation type="journal article" date="2009" name="Plant Mol. Biol.">
        <title>Insights into corn genes derived from large-scale cDNA sequencing.</title>
        <authorList>
            <person name="Alexandrov N.N."/>
            <person name="Brover V.V."/>
            <person name="Freidin S."/>
            <person name="Troukhan M.E."/>
            <person name="Tatarinova T.V."/>
            <person name="Zhang H."/>
            <person name="Swaller T.J."/>
            <person name="Lu Y.P."/>
            <person name="Bouck J."/>
            <person name="Flavell R.B."/>
            <person name="Feldmann K.A."/>
        </authorList>
    </citation>
    <scope>NUCLEOTIDE SEQUENCE</scope>
</reference>
<evidence type="ECO:0000256" key="2">
    <source>
        <dbReference type="SAM" id="Phobius"/>
    </source>
</evidence>
<dbReference type="RefSeq" id="NP_001350562.1">
    <property type="nucleotide sequence ID" value="NM_001363633.1"/>
</dbReference>
<protein>
    <submittedName>
        <fullName evidence="3 4">Uncharacterized protein</fullName>
    </submittedName>
</protein>
<dbReference type="Proteomes" id="UP000007305">
    <property type="component" value="Chromosome 2"/>
</dbReference>
<feature type="compositionally biased region" description="Basic and acidic residues" evidence="1">
    <location>
        <begin position="61"/>
        <end position="71"/>
    </location>
</feature>
<dbReference type="EnsemblPlants" id="Zm00001eb094170_T001">
    <property type="protein sequence ID" value="Zm00001eb094170_P001"/>
    <property type="gene ID" value="Zm00001eb094170"/>
</dbReference>